<reference evidence="1 2" key="1">
    <citation type="submission" date="2014-11" db="EMBL/GenBank/DDBJ databases">
        <title>Symbiosis island explosion on the genome of extra-slow-growing strains of soybean bradyrhizobia with massive insertion sequences.</title>
        <authorList>
            <person name="Iida T."/>
            <person name="Minamisawa K."/>
        </authorList>
    </citation>
    <scope>NUCLEOTIDE SEQUENCE [LARGE SCALE GENOMIC DNA]</scope>
    <source>
        <strain evidence="1 2">NK6</strain>
    </source>
</reference>
<organism evidence="1 2">
    <name type="scientific">Bradyrhizobium diazoefficiens</name>
    <dbReference type="NCBI Taxonomy" id="1355477"/>
    <lineage>
        <taxon>Bacteria</taxon>
        <taxon>Pseudomonadati</taxon>
        <taxon>Pseudomonadota</taxon>
        <taxon>Alphaproteobacteria</taxon>
        <taxon>Hyphomicrobiales</taxon>
        <taxon>Nitrobacteraceae</taxon>
        <taxon>Bradyrhizobium</taxon>
    </lineage>
</organism>
<sequence length="77" mass="8556">MQRGSLQLAMMVGEPHVRFARLARNFLIRSVFSITLLALAFAATVAVGATLAARFVSRGIERVRFARSQSTLQHRKV</sequence>
<dbReference type="EMBL" id="AP014685">
    <property type="protein sequence ID" value="BAR53861.1"/>
    <property type="molecule type" value="Genomic_DNA"/>
</dbReference>
<dbReference type="AlphaFoldDB" id="A0A0E4BKA7"/>
<evidence type="ECO:0000313" key="1">
    <source>
        <dbReference type="EMBL" id="BAR53861.1"/>
    </source>
</evidence>
<proteinExistence type="predicted"/>
<accession>A0A0E4BKA7</accession>
<gene>
    <name evidence="1" type="ORF">NK6_676</name>
</gene>
<name>A0A0E4BKA7_9BRAD</name>
<evidence type="ECO:0000313" key="2">
    <source>
        <dbReference type="Proteomes" id="UP000063308"/>
    </source>
</evidence>
<dbReference type="Proteomes" id="UP000063308">
    <property type="component" value="Chromosome"/>
</dbReference>
<protein>
    <submittedName>
        <fullName evidence="1">Two-component hybrid sensor and regulator</fullName>
    </submittedName>
</protein>